<protein>
    <submittedName>
        <fullName evidence="2">Uncharacterized protein</fullName>
    </submittedName>
</protein>
<dbReference type="AlphaFoldDB" id="A0A176QDH5"/>
<organism evidence="2 3">
    <name type="scientific">Janibacter melonis</name>
    <dbReference type="NCBI Taxonomy" id="262209"/>
    <lineage>
        <taxon>Bacteria</taxon>
        <taxon>Bacillati</taxon>
        <taxon>Actinomycetota</taxon>
        <taxon>Actinomycetes</taxon>
        <taxon>Micrococcales</taxon>
        <taxon>Intrasporangiaceae</taxon>
        <taxon>Janibacter</taxon>
    </lineage>
</organism>
<keyword evidence="3" id="KW-1185">Reference proteome</keyword>
<comment type="caution">
    <text evidence="2">The sequence shown here is derived from an EMBL/GenBank/DDBJ whole genome shotgun (WGS) entry which is preliminary data.</text>
</comment>
<evidence type="ECO:0000313" key="3">
    <source>
        <dbReference type="Proteomes" id="UP000076976"/>
    </source>
</evidence>
<dbReference type="Proteomes" id="UP000076976">
    <property type="component" value="Unassembled WGS sequence"/>
</dbReference>
<reference evidence="2 3" key="1">
    <citation type="submission" date="2016-01" db="EMBL/GenBank/DDBJ databases">
        <title>Janibacter melonis strain CD11_4 genome sequencing and assembly.</title>
        <authorList>
            <person name="Nair G.R."/>
            <person name="Kaur G."/>
            <person name="Chander A.M."/>
            <person name="Mayilraj S."/>
        </authorList>
    </citation>
    <scope>NUCLEOTIDE SEQUENCE [LARGE SCALE GENOMIC DNA]</scope>
    <source>
        <strain evidence="2 3">CD11-4</strain>
    </source>
</reference>
<evidence type="ECO:0000256" key="1">
    <source>
        <dbReference type="SAM" id="Phobius"/>
    </source>
</evidence>
<dbReference type="EMBL" id="LQZG01000002">
    <property type="protein sequence ID" value="OAB87818.1"/>
    <property type="molecule type" value="Genomic_DNA"/>
</dbReference>
<evidence type="ECO:0000313" key="2">
    <source>
        <dbReference type="EMBL" id="OAB87818.1"/>
    </source>
</evidence>
<name>A0A176QDH5_9MICO</name>
<feature type="transmembrane region" description="Helical" evidence="1">
    <location>
        <begin position="157"/>
        <end position="177"/>
    </location>
</feature>
<sequence>MPGTSGSETAHNGLALSDAERVGHYIEMWKQATQVNQHFNDIEWRIRGLALTVATFSIGAAGVAAREGATAFGVSVGSLLLVVGLLLWYAFYFVDLAWYHQLLRASVSQTEKIEQEIIKVLPLGGHATAITAGSAYRPNGLVRFLSRRESMRSSDKLMWFYRVGALALILVAIGLQISSMQTEPTPDPVPAVTVKIDR</sequence>
<proteinExistence type="predicted"/>
<keyword evidence="1" id="KW-1133">Transmembrane helix</keyword>
<gene>
    <name evidence="2" type="ORF">AWH69_07210</name>
</gene>
<feature type="transmembrane region" description="Helical" evidence="1">
    <location>
        <begin position="46"/>
        <end position="65"/>
    </location>
</feature>
<keyword evidence="1" id="KW-0472">Membrane</keyword>
<accession>A0A176QDH5</accession>
<feature type="transmembrane region" description="Helical" evidence="1">
    <location>
        <begin position="71"/>
        <end position="94"/>
    </location>
</feature>
<keyword evidence="1" id="KW-0812">Transmembrane</keyword>